<accession>A0AA37NZ58</accession>
<sequence>MTLPVNEKLERADLQVSPCPDPQAFSISLSRMQSGTPRDGPFARVARSFVNLTPPTPPRPDTRLHVSQAIVMHAIRASSIGQILRRPRRLQALPVIAIWRATSPRPPPTPHLGLTHKRQFQAEALYLPPLVFTGLLVALWTQKCIAMVIFQNKIIYMPGLPPNARRERIEDYAKQCWGVQWEEKRVQAADGTDLALCVASATSTGDKKTTSHADTISVPSIYILYFQGPPHSPALAGA</sequence>
<dbReference type="Proteomes" id="UP001055115">
    <property type="component" value="Unassembled WGS sequence"/>
</dbReference>
<protein>
    <submittedName>
        <fullName evidence="1">Uncharacterized protein</fullName>
    </submittedName>
</protein>
<evidence type="ECO:0000313" key="2">
    <source>
        <dbReference type="Proteomes" id="UP001055115"/>
    </source>
</evidence>
<dbReference type="AlphaFoldDB" id="A0AA37NZ58"/>
<gene>
    <name evidence="1" type="ORF">ColSpa_02009</name>
</gene>
<keyword evidence="2" id="KW-1185">Reference proteome</keyword>
<reference evidence="1 2" key="1">
    <citation type="submission" date="2022-03" db="EMBL/GenBank/DDBJ databases">
        <title>Genome data of Colletotrichum spp.</title>
        <authorList>
            <person name="Utami Y.D."/>
            <person name="Hiruma K."/>
        </authorList>
    </citation>
    <scope>NUCLEOTIDE SEQUENCE [LARGE SCALE GENOMIC DNA]</scope>
    <source>
        <strain evidence="1 2">MAFF 239500</strain>
    </source>
</reference>
<dbReference type="EMBL" id="BQXU01000003">
    <property type="protein sequence ID" value="GKT41828.1"/>
    <property type="molecule type" value="Genomic_DNA"/>
</dbReference>
<dbReference type="GeneID" id="73322811"/>
<comment type="caution">
    <text evidence="1">The sequence shown here is derived from an EMBL/GenBank/DDBJ whole genome shotgun (WGS) entry which is preliminary data.</text>
</comment>
<name>A0AA37NZ58_9PEZI</name>
<organism evidence="1 2">
    <name type="scientific">Colletotrichum spaethianum</name>
    <dbReference type="NCBI Taxonomy" id="700344"/>
    <lineage>
        <taxon>Eukaryota</taxon>
        <taxon>Fungi</taxon>
        <taxon>Dikarya</taxon>
        <taxon>Ascomycota</taxon>
        <taxon>Pezizomycotina</taxon>
        <taxon>Sordariomycetes</taxon>
        <taxon>Hypocreomycetidae</taxon>
        <taxon>Glomerellales</taxon>
        <taxon>Glomerellaceae</taxon>
        <taxon>Colletotrichum</taxon>
        <taxon>Colletotrichum spaethianum species complex</taxon>
    </lineage>
</organism>
<evidence type="ECO:0000313" key="1">
    <source>
        <dbReference type="EMBL" id="GKT41828.1"/>
    </source>
</evidence>
<dbReference type="RefSeq" id="XP_049124178.1">
    <property type="nucleotide sequence ID" value="XM_049268221.1"/>
</dbReference>
<proteinExistence type="predicted"/>